<evidence type="ECO:0000313" key="1">
    <source>
        <dbReference type="EMBL" id="KAH7668402.1"/>
    </source>
</evidence>
<accession>A0ACB7V4T5</accession>
<comment type="caution">
    <text evidence="1">The sequence shown here is derived from an EMBL/GenBank/DDBJ whole genome shotgun (WGS) entry which is preliminary data.</text>
</comment>
<keyword evidence="2" id="KW-1185">Reference proteome</keyword>
<evidence type="ECO:0000313" key="2">
    <source>
        <dbReference type="Proteomes" id="UP000827976"/>
    </source>
</evidence>
<gene>
    <name evidence="1" type="ORF">IHE45_11G008800</name>
</gene>
<proteinExistence type="predicted"/>
<name>A0ACB7V4T5_DIOAL</name>
<dbReference type="EC" id="3.4.22.68" evidence="1"/>
<reference evidence="2" key="1">
    <citation type="journal article" date="2022" name="Nat. Commun.">
        <title>Chromosome evolution and the genetic basis of agronomically important traits in greater yam.</title>
        <authorList>
            <person name="Bredeson J.V."/>
            <person name="Lyons J.B."/>
            <person name="Oniyinde I.O."/>
            <person name="Okereke N.R."/>
            <person name="Kolade O."/>
            <person name="Nnabue I."/>
            <person name="Nwadili C.O."/>
            <person name="Hribova E."/>
            <person name="Parker M."/>
            <person name="Nwogha J."/>
            <person name="Shu S."/>
            <person name="Carlson J."/>
            <person name="Kariba R."/>
            <person name="Muthemba S."/>
            <person name="Knop K."/>
            <person name="Barton G.J."/>
            <person name="Sherwood A.V."/>
            <person name="Lopez-Montes A."/>
            <person name="Asiedu R."/>
            <person name="Jamnadass R."/>
            <person name="Muchugi A."/>
            <person name="Goodstein D."/>
            <person name="Egesi C.N."/>
            <person name="Featherston J."/>
            <person name="Asfaw A."/>
            <person name="Simpson G.G."/>
            <person name="Dolezel J."/>
            <person name="Hendre P.S."/>
            <person name="Van Deynze A."/>
            <person name="Kumar P.L."/>
            <person name="Obidiegwu J.E."/>
            <person name="Bhattacharjee R."/>
            <person name="Rokhsar D.S."/>
        </authorList>
    </citation>
    <scope>NUCLEOTIDE SEQUENCE [LARGE SCALE GENOMIC DNA]</scope>
    <source>
        <strain evidence="2">cv. TDa95/00328</strain>
    </source>
</reference>
<dbReference type="Proteomes" id="UP000827976">
    <property type="component" value="Chromosome 11"/>
</dbReference>
<keyword evidence="1" id="KW-0378">Hydrolase</keyword>
<organism evidence="1 2">
    <name type="scientific">Dioscorea alata</name>
    <name type="common">Purple yam</name>
    <dbReference type="NCBI Taxonomy" id="55571"/>
    <lineage>
        <taxon>Eukaryota</taxon>
        <taxon>Viridiplantae</taxon>
        <taxon>Streptophyta</taxon>
        <taxon>Embryophyta</taxon>
        <taxon>Tracheophyta</taxon>
        <taxon>Spermatophyta</taxon>
        <taxon>Magnoliopsida</taxon>
        <taxon>Liliopsida</taxon>
        <taxon>Dioscoreales</taxon>
        <taxon>Dioscoreaceae</taxon>
        <taxon>Dioscorea</taxon>
    </lineage>
</organism>
<protein>
    <submittedName>
        <fullName evidence="1">Ulp1 peptidase protein</fullName>
        <ecNumber evidence="1">3.4.22.68</ecNumber>
    </submittedName>
</protein>
<sequence length="134" mass="15303">MPIILHDHFHIVVLDNIAQEYRHYSSCQSEEYDEDAAEMRKLFDNCIEMELGEAATSSYALIHDRSTPRQKRGSLDCSVYVMRFIEQLLADEKLRVPQTDVPYLRLKYAARILLDGRAAGVGDKGETSSRVNPV</sequence>
<dbReference type="EMBL" id="CM037021">
    <property type="protein sequence ID" value="KAH7668402.1"/>
    <property type="molecule type" value="Genomic_DNA"/>
</dbReference>